<reference evidence="1 2" key="1">
    <citation type="submission" date="2018-11" db="EMBL/GenBank/DDBJ databases">
        <title>Flavobacterium sp. nov., YIM 102796 draft genome.</title>
        <authorList>
            <person name="Li G."/>
            <person name="Jiang Y."/>
        </authorList>
    </citation>
    <scope>NUCLEOTIDE SEQUENCE [LARGE SCALE GENOMIC DNA]</scope>
    <source>
        <strain evidence="1 2">YIM 102796</strain>
    </source>
</reference>
<evidence type="ECO:0008006" key="3">
    <source>
        <dbReference type="Google" id="ProtNLM"/>
    </source>
</evidence>
<dbReference type="AlphaFoldDB" id="A0A3P1B5B6"/>
<sequence>MKVTILSLDLYGFNKFIANELQNKGIEATYINSAAFKHVYKNFGEKIINFFSKTILKKNLKKNKQTQFVLDKILNEIQDITLVVDPAHFNHTILKEVRKKSKKLIAYNYDSMAQLPLPADKMSYFDEIYSFDKNDCKKHDFKFITNFIYLPKSPINFKNTLKAFTIQSKSKDRIFTLSKIADQLDSLNIKNYEFLVYGKVNTKINKNIIFFNERIGLETFQKRMDNSEILLDLVRDGQNGLSFRIFEAMALQKKLITTNKNIIDYDFYNPNNILVIDAKNPTITTNFLKSNYQPIPENIYNKYTLNNWIKTVINI</sequence>
<gene>
    <name evidence="1" type="ORF">EG242_03065</name>
</gene>
<name>A0A3P1B5B6_9FLAO</name>
<dbReference type="OrthoDB" id="3251881at2"/>
<comment type="caution">
    <text evidence="1">The sequence shown here is derived from an EMBL/GenBank/DDBJ whole genome shotgun (WGS) entry which is preliminary data.</text>
</comment>
<evidence type="ECO:0000313" key="1">
    <source>
        <dbReference type="EMBL" id="RRA96218.1"/>
    </source>
</evidence>
<evidence type="ECO:0000313" key="2">
    <source>
        <dbReference type="Proteomes" id="UP000268372"/>
    </source>
</evidence>
<accession>A0A3P1B5B6</accession>
<organism evidence="1 2">
    <name type="scientific">Paenimyroides viscosum</name>
    <dbReference type="NCBI Taxonomy" id="2488729"/>
    <lineage>
        <taxon>Bacteria</taxon>
        <taxon>Pseudomonadati</taxon>
        <taxon>Bacteroidota</taxon>
        <taxon>Flavobacteriia</taxon>
        <taxon>Flavobacteriales</taxon>
        <taxon>Flavobacteriaceae</taxon>
        <taxon>Paenimyroides</taxon>
    </lineage>
</organism>
<keyword evidence="2" id="KW-1185">Reference proteome</keyword>
<dbReference type="Proteomes" id="UP000268372">
    <property type="component" value="Unassembled WGS sequence"/>
</dbReference>
<protein>
    <recommendedName>
        <fullName evidence="3">Glycosyltransferase family 1 protein</fullName>
    </recommendedName>
</protein>
<proteinExistence type="predicted"/>
<dbReference type="EMBL" id="RQTJ01000004">
    <property type="protein sequence ID" value="RRA96218.1"/>
    <property type="molecule type" value="Genomic_DNA"/>
</dbReference>
<dbReference type="RefSeq" id="WP_124898453.1">
    <property type="nucleotide sequence ID" value="NZ_RQTJ01000004.1"/>
</dbReference>